<dbReference type="SUPFAM" id="SSF116734">
    <property type="entry name" value="DNA methylase specificity domain"/>
    <property type="match status" value="2"/>
</dbReference>
<dbReference type="InterPro" id="IPR052021">
    <property type="entry name" value="Type-I_RS_S_subunit"/>
</dbReference>
<keyword evidence="2" id="KW-0680">Restriction system</keyword>
<evidence type="ECO:0000256" key="2">
    <source>
        <dbReference type="ARBA" id="ARBA00022747"/>
    </source>
</evidence>
<evidence type="ECO:0000256" key="1">
    <source>
        <dbReference type="ARBA" id="ARBA00010923"/>
    </source>
</evidence>
<keyword evidence="3" id="KW-0238">DNA-binding</keyword>
<dbReference type="AlphaFoldDB" id="A0A239BEG3"/>
<protein>
    <submittedName>
        <fullName evidence="6">Type I restriction enzyme, S subunit</fullName>
    </submittedName>
</protein>
<evidence type="ECO:0000256" key="3">
    <source>
        <dbReference type="ARBA" id="ARBA00023125"/>
    </source>
</evidence>
<reference evidence="7" key="1">
    <citation type="submission" date="2017-06" db="EMBL/GenBank/DDBJ databases">
        <authorList>
            <person name="Varghese N."/>
            <person name="Submissions S."/>
        </authorList>
    </citation>
    <scope>NUCLEOTIDE SEQUENCE [LARGE SCALE GENOMIC DNA]</scope>
    <source>
        <strain evidence="7">5C</strain>
    </source>
</reference>
<dbReference type="EMBL" id="FZOK01000002">
    <property type="protein sequence ID" value="SNS06427.1"/>
    <property type="molecule type" value="Genomic_DNA"/>
</dbReference>
<proteinExistence type="inferred from homology"/>
<organism evidence="6 7">
    <name type="scientific">Belliella buryatensis</name>
    <dbReference type="NCBI Taxonomy" id="1500549"/>
    <lineage>
        <taxon>Bacteria</taxon>
        <taxon>Pseudomonadati</taxon>
        <taxon>Bacteroidota</taxon>
        <taxon>Cytophagia</taxon>
        <taxon>Cytophagales</taxon>
        <taxon>Cyclobacteriaceae</taxon>
        <taxon>Belliella</taxon>
    </lineage>
</organism>
<dbReference type="Pfam" id="PF01420">
    <property type="entry name" value="Methylase_S"/>
    <property type="match status" value="2"/>
</dbReference>
<evidence type="ECO:0000259" key="5">
    <source>
        <dbReference type="Pfam" id="PF01420"/>
    </source>
</evidence>
<dbReference type="Proteomes" id="UP000198480">
    <property type="component" value="Unassembled WGS sequence"/>
</dbReference>
<dbReference type="CDD" id="cd17517">
    <property type="entry name" value="RMtype1_S_EcoKI_StySPI-TRD2-CR2_like"/>
    <property type="match status" value="1"/>
</dbReference>
<dbReference type="PANTHER" id="PTHR30408">
    <property type="entry name" value="TYPE-1 RESTRICTION ENZYME ECOKI SPECIFICITY PROTEIN"/>
    <property type="match status" value="1"/>
</dbReference>
<dbReference type="Gene3D" id="3.90.220.20">
    <property type="entry name" value="DNA methylase specificity domains"/>
    <property type="match status" value="2"/>
</dbReference>
<dbReference type="GO" id="GO:0003677">
    <property type="term" value="F:DNA binding"/>
    <property type="evidence" value="ECO:0007669"/>
    <property type="project" value="UniProtKB-KW"/>
</dbReference>
<evidence type="ECO:0000256" key="4">
    <source>
        <dbReference type="SAM" id="Coils"/>
    </source>
</evidence>
<keyword evidence="4" id="KW-0175">Coiled coil</keyword>
<dbReference type="Gene3D" id="1.10.287.1120">
    <property type="entry name" value="Bipartite methylase S protein"/>
    <property type="match status" value="1"/>
</dbReference>
<dbReference type="OrthoDB" id="667970at2"/>
<keyword evidence="7" id="KW-1185">Reference proteome</keyword>
<dbReference type="PANTHER" id="PTHR30408:SF13">
    <property type="entry name" value="TYPE I RESTRICTION ENZYME HINDI SPECIFICITY SUBUNIT"/>
    <property type="match status" value="1"/>
</dbReference>
<dbReference type="InterPro" id="IPR000055">
    <property type="entry name" value="Restrct_endonuc_typeI_TRD"/>
</dbReference>
<feature type="domain" description="Type I restriction modification DNA specificity" evidence="5">
    <location>
        <begin position="18"/>
        <end position="199"/>
    </location>
</feature>
<dbReference type="InterPro" id="IPR044946">
    <property type="entry name" value="Restrct_endonuc_typeI_TRD_sf"/>
</dbReference>
<dbReference type="GO" id="GO:0009307">
    <property type="term" value="P:DNA restriction-modification system"/>
    <property type="evidence" value="ECO:0007669"/>
    <property type="project" value="UniProtKB-KW"/>
</dbReference>
<name>A0A239BEG3_9BACT</name>
<gene>
    <name evidence="6" type="ORF">SAMN06295967_102330</name>
</gene>
<feature type="coiled-coil region" evidence="4">
    <location>
        <begin position="181"/>
        <end position="208"/>
    </location>
</feature>
<feature type="domain" description="Type I restriction modification DNA specificity" evidence="5">
    <location>
        <begin position="226"/>
        <end position="375"/>
    </location>
</feature>
<dbReference type="RefSeq" id="WP_089238034.1">
    <property type="nucleotide sequence ID" value="NZ_FZOK01000002.1"/>
</dbReference>
<accession>A0A239BEG3</accession>
<evidence type="ECO:0000313" key="6">
    <source>
        <dbReference type="EMBL" id="SNS06427.1"/>
    </source>
</evidence>
<comment type="similarity">
    <text evidence="1">Belongs to the type-I restriction system S methylase family.</text>
</comment>
<sequence length="392" mass="44933">MEKESTRKPKLRFSGFSENWEKTTLGEILTFKNGLNAGKEDYGDGEKFINVLDIIQNNFITHDKIIGSVKASEKNKELYKVEFGDVLFQRSSETREEVGQANVYLDREKPALFGGFVIRGKKKSEYDPIFINHLLKTPLSRQEITSKSGGSTRYNVSQETLSSVEITIASLPEQQKIASFLSSVDERIELLEQKKEKLEVYKKGVMQQIFSQQIRFKQDDGTDFPDWEERKLGEIALVTTGSSNRQDSGLQGEYTFFDRSVDIRRSPIFLFDCEAVIIPGEGQDFIPRHFEGKFDLHQRTYAIMQFTSCFGKFIYYKLCHDRKHLHSQAVGSTVKSLRLPTFKSLPVLLPSLDEQQKIVTFLDSLQSTLNQIESQIGGLKTWKKGLLQQMFV</sequence>
<evidence type="ECO:0000313" key="7">
    <source>
        <dbReference type="Proteomes" id="UP000198480"/>
    </source>
</evidence>